<reference evidence="3" key="1">
    <citation type="journal article" date="2019" name="J. Bacteriol.">
        <title>A Mutagenic Screen Identifies a TonB-Dependent Receptor Required for the Lanthanide Metal Switch in the Type I Methanotroph 'Methylotuvimicrobium buryatense' 5GB1C.</title>
        <authorList>
            <person name="Groom J.D."/>
            <person name="Ford S.M."/>
            <person name="Pesesky M.W."/>
            <person name="Lidstrom M.E."/>
        </authorList>
    </citation>
    <scope>NUCLEOTIDE SEQUENCE [LARGE SCALE GENOMIC DNA]</scope>
    <source>
        <strain evidence="3">5GB1C</strain>
    </source>
</reference>
<evidence type="ECO:0000313" key="2">
    <source>
        <dbReference type="EMBL" id="QCW81990.1"/>
    </source>
</evidence>
<dbReference type="CDD" id="cd00761">
    <property type="entry name" value="Glyco_tranf_GTA_type"/>
    <property type="match status" value="1"/>
</dbReference>
<organism evidence="2 3">
    <name type="scientific">Methylotuvimicrobium buryatense</name>
    <name type="common">Methylomicrobium buryatense</name>
    <dbReference type="NCBI Taxonomy" id="95641"/>
    <lineage>
        <taxon>Bacteria</taxon>
        <taxon>Pseudomonadati</taxon>
        <taxon>Pseudomonadota</taxon>
        <taxon>Gammaproteobacteria</taxon>
        <taxon>Methylococcales</taxon>
        <taxon>Methylococcaceae</taxon>
        <taxon>Methylotuvimicrobium</taxon>
    </lineage>
</organism>
<dbReference type="KEGG" id="mbur:EQU24_06790"/>
<dbReference type="PANTHER" id="PTHR43685:SF3">
    <property type="entry name" value="SLR2126 PROTEIN"/>
    <property type="match status" value="1"/>
</dbReference>
<dbReference type="RefSeq" id="WP_026130111.1">
    <property type="nucleotide sequence ID" value="NZ_CP035467.1"/>
</dbReference>
<dbReference type="InterPro" id="IPR029044">
    <property type="entry name" value="Nucleotide-diphossugar_trans"/>
</dbReference>
<dbReference type="InterPro" id="IPR001173">
    <property type="entry name" value="Glyco_trans_2-like"/>
</dbReference>
<sequence>MPNELEKSIEVIICTHNRFQLLQRTIDFINNTKKPNNFSVSLFVVANACTDNTHQFLELYKHKNDPNSFPLRWVEVPKPGKSNALNHALPLLKSNIIAMIDDDHRVDDNYFLAIETALQNHPDADFFCGKILPDWDGSEPEWVHDQGKYRIYPLPVPRFDLGEQSILVTRDIAVPGGGNLVIKKPLFAQVGNFSNEFGPIGHNLGGAEDIEWVLRAFQTGARLVYLPDLIQYHYVDTARLTLLYLVKKAYERSASTVRLDEKAQNFTGLFPLYLIRKIMTYLGHALFNVNRAKRRFFLVRFAAALGEIKGFLMAKKR</sequence>
<dbReference type="PANTHER" id="PTHR43685">
    <property type="entry name" value="GLYCOSYLTRANSFERASE"/>
    <property type="match status" value="1"/>
</dbReference>
<dbReference type="InterPro" id="IPR050834">
    <property type="entry name" value="Glycosyltransf_2"/>
</dbReference>
<dbReference type="Proteomes" id="UP000305881">
    <property type="component" value="Chromosome"/>
</dbReference>
<dbReference type="EMBL" id="CP035467">
    <property type="protein sequence ID" value="QCW81990.1"/>
    <property type="molecule type" value="Genomic_DNA"/>
</dbReference>
<dbReference type="AlphaFoldDB" id="A0A4P9UN72"/>
<evidence type="ECO:0000313" key="3">
    <source>
        <dbReference type="Proteomes" id="UP000305881"/>
    </source>
</evidence>
<protein>
    <submittedName>
        <fullName evidence="2">Glycosyltransferase</fullName>
    </submittedName>
</protein>
<evidence type="ECO:0000259" key="1">
    <source>
        <dbReference type="Pfam" id="PF00535"/>
    </source>
</evidence>
<dbReference type="STRING" id="675511.GCA_000341735_01656"/>
<dbReference type="GO" id="GO:0016740">
    <property type="term" value="F:transferase activity"/>
    <property type="evidence" value="ECO:0007669"/>
    <property type="project" value="UniProtKB-KW"/>
</dbReference>
<dbReference type="OrthoDB" id="9781367at2"/>
<dbReference type="Pfam" id="PF00535">
    <property type="entry name" value="Glycos_transf_2"/>
    <property type="match status" value="1"/>
</dbReference>
<accession>A0A4P9UN72</accession>
<gene>
    <name evidence="2" type="ORF">EQU24_06790</name>
</gene>
<dbReference type="Gene3D" id="3.90.550.10">
    <property type="entry name" value="Spore Coat Polysaccharide Biosynthesis Protein SpsA, Chain A"/>
    <property type="match status" value="1"/>
</dbReference>
<feature type="domain" description="Glycosyltransferase 2-like" evidence="1">
    <location>
        <begin position="11"/>
        <end position="145"/>
    </location>
</feature>
<keyword evidence="3" id="KW-1185">Reference proteome</keyword>
<dbReference type="SUPFAM" id="SSF53448">
    <property type="entry name" value="Nucleotide-diphospho-sugar transferases"/>
    <property type="match status" value="1"/>
</dbReference>
<proteinExistence type="predicted"/>
<name>A0A4P9UN72_METBY</name>